<dbReference type="InterPro" id="IPR055346">
    <property type="entry name" value="Fe-S_cluster_assembly_SufBD"/>
</dbReference>
<feature type="domain" description="SUF system FeS cluster assembly SufBD N-terminal" evidence="3">
    <location>
        <begin position="95"/>
        <end position="170"/>
    </location>
</feature>
<sequence length="434" mass="47277">MSVEMDVQLDRQTITRFSQDCGEPDWMRALRLESLERAEALPLPKLEKISLKNWNFTRFTPFRAEAPLSSPETLPQALRDLFAAGETRNLLVQQNSSVVFRQVAEDLARQGVVFTDLATALREHGDVVRRYFGQAVKPDENKLTALHAALWSGGAFLYVPRGVDVSLPVQAVYWAADAGVGLFPHVVIVAEANSSVTYVENVVSDEPEQQAVHMGVMEIFVGPGARVRVASVRHLAAGMTDVVYRRAVVARDGRIEWILGEMGSGNTISENATVLQEDGACADTKLVTIAGGEQKASFTSKVVHVGRHTESTILAKGVMMDAATAILNGITKIEKGATKANGEQAESVLMLSDKARGDANPILLIDEDDVKAGHAASVGKLDELQLYYLMSRGISREEAERLLIHGFLAPVVSEIPIAGVKERLQSVIERKLGR</sequence>
<evidence type="ECO:0000313" key="5">
    <source>
        <dbReference type="Proteomes" id="UP000637720"/>
    </source>
</evidence>
<dbReference type="SUPFAM" id="SSF101960">
    <property type="entry name" value="Stabilizer of iron transporter SufD"/>
    <property type="match status" value="1"/>
</dbReference>
<evidence type="ECO:0000256" key="1">
    <source>
        <dbReference type="ARBA" id="ARBA00043967"/>
    </source>
</evidence>
<reference evidence="4" key="2">
    <citation type="submission" date="2020-09" db="EMBL/GenBank/DDBJ databases">
        <authorList>
            <person name="Sun Q."/>
            <person name="Ohkuma M."/>
        </authorList>
    </citation>
    <scope>NUCLEOTIDE SEQUENCE</scope>
    <source>
        <strain evidence="4">JCM 14719</strain>
    </source>
</reference>
<name>A0A8J3BAB7_9BACI</name>
<dbReference type="NCBIfam" id="TIGR01981">
    <property type="entry name" value="sufD"/>
    <property type="match status" value="1"/>
</dbReference>
<protein>
    <submittedName>
        <fullName evidence="4">FeS cluster assembly protein SufD</fullName>
    </submittedName>
</protein>
<evidence type="ECO:0000259" key="3">
    <source>
        <dbReference type="Pfam" id="PF19295"/>
    </source>
</evidence>
<feature type="domain" description="SUF system FeS cluster assembly SufBD core" evidence="2">
    <location>
        <begin position="177"/>
        <end position="407"/>
    </location>
</feature>
<dbReference type="PANTHER" id="PTHR30508">
    <property type="entry name" value="FES CLUSTER ASSEMBLY PROTEIN SUF"/>
    <property type="match status" value="1"/>
</dbReference>
<dbReference type="Pfam" id="PF19295">
    <property type="entry name" value="SufBD_N"/>
    <property type="match status" value="1"/>
</dbReference>
<dbReference type="InterPro" id="IPR011542">
    <property type="entry name" value="SUF_FeS_clus_asmbl_SufD"/>
</dbReference>
<dbReference type="EMBL" id="BMOF01000011">
    <property type="protein sequence ID" value="GGJ96687.1"/>
    <property type="molecule type" value="Genomic_DNA"/>
</dbReference>
<evidence type="ECO:0000313" key="4">
    <source>
        <dbReference type="EMBL" id="GGJ96687.1"/>
    </source>
</evidence>
<keyword evidence="5" id="KW-1185">Reference proteome</keyword>
<dbReference type="RefSeq" id="WP_188816867.1">
    <property type="nucleotide sequence ID" value="NZ_BMOF01000011.1"/>
</dbReference>
<dbReference type="Proteomes" id="UP000637720">
    <property type="component" value="Unassembled WGS sequence"/>
</dbReference>
<organism evidence="4 5">
    <name type="scientific">Calditerricola satsumensis</name>
    <dbReference type="NCBI Taxonomy" id="373054"/>
    <lineage>
        <taxon>Bacteria</taxon>
        <taxon>Bacillati</taxon>
        <taxon>Bacillota</taxon>
        <taxon>Bacilli</taxon>
        <taxon>Bacillales</taxon>
        <taxon>Bacillaceae</taxon>
        <taxon>Calditerricola</taxon>
    </lineage>
</organism>
<dbReference type="InterPro" id="IPR045595">
    <property type="entry name" value="SufBD_N"/>
</dbReference>
<comment type="similarity">
    <text evidence="1">Belongs to the iron-sulfur cluster assembly SufBD family.</text>
</comment>
<accession>A0A8J3BAB7</accession>
<dbReference type="InterPro" id="IPR037284">
    <property type="entry name" value="SUF_FeS_clus_asmbl_SufBD_sf"/>
</dbReference>
<evidence type="ECO:0000259" key="2">
    <source>
        <dbReference type="Pfam" id="PF01458"/>
    </source>
</evidence>
<dbReference type="AlphaFoldDB" id="A0A8J3BAB7"/>
<comment type="caution">
    <text evidence="4">The sequence shown here is derived from an EMBL/GenBank/DDBJ whole genome shotgun (WGS) entry which is preliminary data.</text>
</comment>
<reference evidence="4" key="1">
    <citation type="journal article" date="2014" name="Int. J. Syst. Evol. Microbiol.">
        <title>Complete genome sequence of Corynebacterium casei LMG S-19264T (=DSM 44701T), isolated from a smear-ripened cheese.</title>
        <authorList>
            <consortium name="US DOE Joint Genome Institute (JGI-PGF)"/>
            <person name="Walter F."/>
            <person name="Albersmeier A."/>
            <person name="Kalinowski J."/>
            <person name="Ruckert C."/>
        </authorList>
    </citation>
    <scope>NUCLEOTIDE SEQUENCE</scope>
    <source>
        <strain evidence="4">JCM 14719</strain>
    </source>
</reference>
<dbReference type="Pfam" id="PF01458">
    <property type="entry name" value="SUFBD_core"/>
    <property type="match status" value="1"/>
</dbReference>
<proteinExistence type="inferred from homology"/>
<dbReference type="InterPro" id="IPR000825">
    <property type="entry name" value="SUF_FeS_clus_asmbl_SufBD_core"/>
</dbReference>
<dbReference type="GO" id="GO:0016226">
    <property type="term" value="P:iron-sulfur cluster assembly"/>
    <property type="evidence" value="ECO:0007669"/>
    <property type="project" value="InterPro"/>
</dbReference>
<gene>
    <name evidence="4" type="primary">sufD</name>
    <name evidence="4" type="ORF">GCM10007043_08110</name>
</gene>
<dbReference type="PANTHER" id="PTHR30508:SF1">
    <property type="entry name" value="UPF0051 PROTEIN ABCI8, CHLOROPLASTIC-RELATED"/>
    <property type="match status" value="1"/>
</dbReference>